<dbReference type="InterPro" id="IPR006076">
    <property type="entry name" value="FAD-dep_OxRdtase"/>
</dbReference>
<dbReference type="PANTHER" id="PTHR13847:SF281">
    <property type="entry name" value="FAD DEPENDENT OXIDOREDUCTASE DOMAIN-CONTAINING PROTEIN"/>
    <property type="match status" value="1"/>
</dbReference>
<feature type="domain" description="FAD dependent oxidoreductase" evidence="2">
    <location>
        <begin position="38"/>
        <end position="388"/>
    </location>
</feature>
<dbReference type="PANTHER" id="PTHR13847">
    <property type="entry name" value="SARCOSINE DEHYDROGENASE-RELATED"/>
    <property type="match status" value="1"/>
</dbReference>
<protein>
    <submittedName>
        <fullName evidence="3">Gamma-glutamylputrescine oxidase</fullName>
    </submittedName>
</protein>
<organism evidence="3 4">
    <name type="scientific">Primorskyibacter flagellatus</name>
    <dbReference type="NCBI Taxonomy" id="1387277"/>
    <lineage>
        <taxon>Bacteria</taxon>
        <taxon>Pseudomonadati</taxon>
        <taxon>Pseudomonadota</taxon>
        <taxon>Alphaproteobacteria</taxon>
        <taxon>Rhodobacterales</taxon>
        <taxon>Roseobacteraceae</taxon>
        <taxon>Primorskyibacter</taxon>
    </lineage>
</organism>
<accession>A0A1W2ECU2</accession>
<dbReference type="SUPFAM" id="SSF51905">
    <property type="entry name" value="FAD/NAD(P)-binding domain"/>
    <property type="match status" value="1"/>
</dbReference>
<dbReference type="Gene3D" id="3.30.9.10">
    <property type="entry name" value="D-Amino Acid Oxidase, subunit A, domain 2"/>
    <property type="match status" value="1"/>
</dbReference>
<evidence type="ECO:0000313" key="4">
    <source>
        <dbReference type="Proteomes" id="UP000192330"/>
    </source>
</evidence>
<gene>
    <name evidence="3" type="ORF">SAMN06295998_12635</name>
</gene>
<dbReference type="Pfam" id="PF01266">
    <property type="entry name" value="DAO"/>
    <property type="match status" value="1"/>
</dbReference>
<name>A0A1W2ECU2_9RHOB</name>
<sequence>MDLLFSNDRRGTYPASWYAATATPLAPFAPLRGEVRADVCVVGGGYTGLSAALHLAQAGRSVVLIEAHRVGFGASGRNGGQLGSGQRLTQDGLEKMMGDGPAHALWDLAEDAKALVKDLIARHGIACDLTPGVAWAGTSQRSVDGLHRYAEHLAARYGYEEIDALRTNDWQAICRAPQHLGAILDHGAAHLHPLKLALGLAQAAHDAGVQIHETSHVHHLIQGTPATVQTEGGRVIAEQVILACNGYLGGLNRKVAARVMPINNFIAATEPLGNRAAEVLARNVAVADDRFVVNYFRMSHDGRLLFGGGESYGYKFPADIAALVRKPMEQSFPQLKGVRIDHAWGGTLAITMRRMPYLARVAPNILSASGYSGHGVGTAVHAGQLMARAIEGQTDGFDTMAAVPAQPFPGGAMMRNPLLALAMSWYALRDRLGV</sequence>
<keyword evidence="4" id="KW-1185">Reference proteome</keyword>
<keyword evidence="1" id="KW-0560">Oxidoreductase</keyword>
<dbReference type="Proteomes" id="UP000192330">
    <property type="component" value="Unassembled WGS sequence"/>
</dbReference>
<reference evidence="3 4" key="1">
    <citation type="submission" date="2017-04" db="EMBL/GenBank/DDBJ databases">
        <authorList>
            <person name="Afonso C.L."/>
            <person name="Miller P.J."/>
            <person name="Scott M.A."/>
            <person name="Spackman E."/>
            <person name="Goraichik I."/>
            <person name="Dimitrov K.M."/>
            <person name="Suarez D.L."/>
            <person name="Swayne D.E."/>
        </authorList>
    </citation>
    <scope>NUCLEOTIDE SEQUENCE [LARGE SCALE GENOMIC DNA]</scope>
    <source>
        <strain evidence="3 4">CGMCC 1.12644</strain>
    </source>
</reference>
<dbReference type="GO" id="GO:0016491">
    <property type="term" value="F:oxidoreductase activity"/>
    <property type="evidence" value="ECO:0007669"/>
    <property type="project" value="UniProtKB-KW"/>
</dbReference>
<evidence type="ECO:0000259" key="2">
    <source>
        <dbReference type="Pfam" id="PF01266"/>
    </source>
</evidence>
<dbReference type="STRING" id="1387277.SAMN06295998_12635"/>
<dbReference type="InterPro" id="IPR036188">
    <property type="entry name" value="FAD/NAD-bd_sf"/>
</dbReference>
<dbReference type="EMBL" id="FWYD01000026">
    <property type="protein sequence ID" value="SMD07505.1"/>
    <property type="molecule type" value="Genomic_DNA"/>
</dbReference>
<evidence type="ECO:0000313" key="3">
    <source>
        <dbReference type="EMBL" id="SMD07505.1"/>
    </source>
</evidence>
<dbReference type="Gene3D" id="3.50.50.60">
    <property type="entry name" value="FAD/NAD(P)-binding domain"/>
    <property type="match status" value="1"/>
</dbReference>
<proteinExistence type="predicted"/>
<dbReference type="RefSeq" id="WP_084354787.1">
    <property type="nucleotide sequence ID" value="NZ_FWYD01000026.1"/>
</dbReference>
<dbReference type="AlphaFoldDB" id="A0A1W2ECU2"/>
<evidence type="ECO:0000256" key="1">
    <source>
        <dbReference type="ARBA" id="ARBA00023002"/>
    </source>
</evidence>
<dbReference type="OrthoDB" id="9806601at2"/>
<dbReference type="GO" id="GO:0005737">
    <property type="term" value="C:cytoplasm"/>
    <property type="evidence" value="ECO:0007669"/>
    <property type="project" value="TreeGrafter"/>
</dbReference>